<evidence type="ECO:0000313" key="7">
    <source>
        <dbReference type="Proteomes" id="UP000622890"/>
    </source>
</evidence>
<comment type="subcellular location">
    <subcellularLocation>
        <location evidence="5">Cytoplasm</location>
    </subcellularLocation>
</comment>
<dbReference type="SUPFAM" id="SSF64288">
    <property type="entry name" value="Chorismate lyase-like"/>
    <property type="match status" value="1"/>
</dbReference>
<comment type="pathway">
    <text evidence="5">Cofactor biosynthesis; ubiquinone biosynthesis.</text>
</comment>
<comment type="caution">
    <text evidence="6">The sequence shown here is derived from an EMBL/GenBank/DDBJ whole genome shotgun (WGS) entry which is preliminary data.</text>
</comment>
<evidence type="ECO:0000256" key="1">
    <source>
        <dbReference type="ARBA" id="ARBA00022490"/>
    </source>
</evidence>
<dbReference type="GO" id="GO:0006744">
    <property type="term" value="P:ubiquinone biosynthetic process"/>
    <property type="evidence" value="ECO:0007669"/>
    <property type="project" value="UniProtKB-UniRule"/>
</dbReference>
<evidence type="ECO:0000256" key="4">
    <source>
        <dbReference type="ARBA" id="ARBA00023317"/>
    </source>
</evidence>
<feature type="binding site" evidence="5">
    <location>
        <position position="98"/>
    </location>
    <ligand>
        <name>substrate</name>
    </ligand>
</feature>
<comment type="similarity">
    <text evidence="5">Belongs to the UbiC family.</text>
</comment>
<feature type="binding site" evidence="5">
    <location>
        <position position="61"/>
    </location>
    <ligand>
        <name>substrate</name>
    </ligand>
</feature>
<dbReference type="PANTHER" id="PTHR38683:SF1">
    <property type="entry name" value="CHORISMATE PYRUVATE-LYASE"/>
    <property type="match status" value="1"/>
</dbReference>
<protein>
    <recommendedName>
        <fullName evidence="5">Probable chorismate pyruvate-lyase</fullName>
        <shortName evidence="5">CL</shortName>
        <shortName evidence="5">CPL</shortName>
        <ecNumber evidence="5">4.1.3.40</ecNumber>
    </recommendedName>
</protein>
<dbReference type="InterPro" id="IPR028978">
    <property type="entry name" value="Chorismate_lyase_/UTRA_dom_sf"/>
</dbReference>
<dbReference type="GO" id="GO:0042866">
    <property type="term" value="P:pyruvate biosynthetic process"/>
    <property type="evidence" value="ECO:0007669"/>
    <property type="project" value="UniProtKB-UniRule"/>
</dbReference>
<dbReference type="HAMAP" id="MF_01632">
    <property type="entry name" value="UbiC"/>
    <property type="match status" value="1"/>
</dbReference>
<keyword evidence="4 5" id="KW-0670">Pyruvate</keyword>
<evidence type="ECO:0000256" key="5">
    <source>
        <dbReference type="HAMAP-Rule" id="MF_01632"/>
    </source>
</evidence>
<keyword evidence="3 5" id="KW-0456">Lyase</keyword>
<dbReference type="EMBL" id="JAEPBG010000001">
    <property type="protein sequence ID" value="MBK4733473.1"/>
    <property type="molecule type" value="Genomic_DNA"/>
</dbReference>
<dbReference type="Gene3D" id="3.40.1410.10">
    <property type="entry name" value="Chorismate lyase-like"/>
    <property type="match status" value="1"/>
</dbReference>
<evidence type="ECO:0000256" key="2">
    <source>
        <dbReference type="ARBA" id="ARBA00022688"/>
    </source>
</evidence>
<keyword evidence="7" id="KW-1185">Reference proteome</keyword>
<dbReference type="AlphaFoldDB" id="A0A934SQK5"/>
<sequence>MARAVMPETMRAWLFSRGSLTARLVAHCAAFEVRLLRQAMGRPLADQRDILGMRRGRVVSREVLLCCDGVPVVYAQTALPAAHLAAWPFLRRLGARSLGSRLYTDARIAAGALQAARLAPSHALGKRARMAVAGLPAQRLPARRRLYRRGGTNLLVTELFLPAVMALNPAMRRRR</sequence>
<evidence type="ECO:0000256" key="3">
    <source>
        <dbReference type="ARBA" id="ARBA00023239"/>
    </source>
</evidence>
<feature type="binding site" evidence="5">
    <location>
        <position position="158"/>
    </location>
    <ligand>
        <name>substrate</name>
    </ligand>
</feature>
<proteinExistence type="inferred from homology"/>
<keyword evidence="2 5" id="KW-0831">Ubiquinone biosynthesis</keyword>
<comment type="function">
    <text evidence="5">Removes the pyruvyl group from chorismate, with concomitant aromatization of the ring, to provide 4-hydroxybenzoate (4HB) for the ubiquinone pathway.</text>
</comment>
<dbReference type="EC" id="4.1.3.40" evidence="5"/>
<accession>A0A934SQK5</accession>
<evidence type="ECO:0000313" key="6">
    <source>
        <dbReference type="EMBL" id="MBK4733473.1"/>
    </source>
</evidence>
<dbReference type="GO" id="GO:0005829">
    <property type="term" value="C:cytosol"/>
    <property type="evidence" value="ECO:0007669"/>
    <property type="project" value="TreeGrafter"/>
</dbReference>
<gene>
    <name evidence="5" type="primary">ubiC</name>
    <name evidence="6" type="ORF">JJB74_02475</name>
</gene>
<dbReference type="InterPro" id="IPR007440">
    <property type="entry name" value="Chorismate--pyruvate_lyase"/>
</dbReference>
<dbReference type="PANTHER" id="PTHR38683">
    <property type="entry name" value="CHORISMATE PYRUVATE-LYASE"/>
    <property type="match status" value="1"/>
</dbReference>
<comment type="catalytic activity">
    <reaction evidence="5">
        <text>chorismate = 4-hydroxybenzoate + pyruvate</text>
        <dbReference type="Rhea" id="RHEA:16505"/>
        <dbReference type="ChEBI" id="CHEBI:15361"/>
        <dbReference type="ChEBI" id="CHEBI:17879"/>
        <dbReference type="ChEBI" id="CHEBI:29748"/>
        <dbReference type="EC" id="4.1.3.40"/>
    </reaction>
</comment>
<keyword evidence="1 5" id="KW-0963">Cytoplasm</keyword>
<name>A0A934SQK5_9BURK</name>
<comment type="caution">
    <text evidence="5">Lacks conserved residue(s) required for the propagation of feature annotation.</text>
</comment>
<dbReference type="GO" id="GO:0008813">
    <property type="term" value="F:chorismate lyase activity"/>
    <property type="evidence" value="ECO:0007669"/>
    <property type="project" value="UniProtKB-UniRule"/>
</dbReference>
<dbReference type="Proteomes" id="UP000622890">
    <property type="component" value="Unassembled WGS sequence"/>
</dbReference>
<dbReference type="RefSeq" id="WP_200590231.1">
    <property type="nucleotide sequence ID" value="NZ_JAEPBG010000001.1"/>
</dbReference>
<reference evidence="6" key="1">
    <citation type="submission" date="2021-01" db="EMBL/GenBank/DDBJ databases">
        <title>Genome sequence of strain Noviherbaspirillum sp. DKR-6.</title>
        <authorList>
            <person name="Chaudhary D.K."/>
        </authorList>
    </citation>
    <scope>NUCLEOTIDE SEQUENCE</scope>
    <source>
        <strain evidence="6">DKR-6</strain>
    </source>
</reference>
<organism evidence="6 7">
    <name type="scientific">Noviherbaspirillum pedocola</name>
    <dbReference type="NCBI Taxonomy" id="2801341"/>
    <lineage>
        <taxon>Bacteria</taxon>
        <taxon>Pseudomonadati</taxon>
        <taxon>Pseudomonadota</taxon>
        <taxon>Betaproteobacteria</taxon>
        <taxon>Burkholderiales</taxon>
        <taxon>Oxalobacteraceae</taxon>
        <taxon>Noviherbaspirillum</taxon>
    </lineage>
</organism>
<dbReference type="Pfam" id="PF04345">
    <property type="entry name" value="Chor_lyase"/>
    <property type="match status" value="1"/>
</dbReference>